<feature type="domain" description="Response regulatory" evidence="10">
    <location>
        <begin position="17"/>
        <end position="133"/>
    </location>
</feature>
<dbReference type="SUPFAM" id="SSF55874">
    <property type="entry name" value="ATPase domain of HSP90 chaperone/DNA topoisomerase II/histidine kinase"/>
    <property type="match status" value="1"/>
</dbReference>
<dbReference type="PROSITE" id="PS50112">
    <property type="entry name" value="PAS"/>
    <property type="match status" value="2"/>
</dbReference>
<evidence type="ECO:0000256" key="1">
    <source>
        <dbReference type="ARBA" id="ARBA00000085"/>
    </source>
</evidence>
<dbReference type="InterPro" id="IPR003661">
    <property type="entry name" value="HisK_dim/P_dom"/>
</dbReference>
<feature type="modified residue" description="4-aspartylphosphate" evidence="8">
    <location>
        <position position="68"/>
    </location>
</feature>
<keyword evidence="5" id="KW-0808">Transferase</keyword>
<dbReference type="Pfam" id="PF00512">
    <property type="entry name" value="HisKA"/>
    <property type="match status" value="1"/>
</dbReference>
<evidence type="ECO:0000313" key="14">
    <source>
        <dbReference type="Proteomes" id="UP001499979"/>
    </source>
</evidence>
<keyword evidence="7" id="KW-0902">Two-component regulatory system</keyword>
<sequence>MRRVSGGEGAREPALPTIVIVDDAAEVRSLVRTRLRLSRKLHVVGEAADGVEAIEMARQHRPELMLLDVSMPVMDGLETLPRVLEASPGTRVVMYSGFQEQGLAQRALELGASVFLEKSSSLDTLADELVAALSAATAPVAPAVEPEEPDEDADAAVLREHLERFREVFDDAAIGMATVTLAGQVVRANAALADLLGRPVAELVGTPYAAFVGTAEGRLAAALQEILDGTSRVVQVEHEVPLGSVRRQVLATLAPVLDSAGRPLYLFLQVQDVTAQRAAEEQLRQSEARFRLIVEAVEDYAIFMLSTDGDVQSWNAGAERINGYAEDEIVGRHFSTFYPPEVVASGHPERELEIALREGHYEEEGVRVRKDGTRFWANVLITAVHDRDGRHVGFAKVTRDNTERREMLEMLEQAAEDQAHFLAVTAHELRTPVGVLAGTAETLREHWTQLDDADRDGLLDGMVSSAARLRRLLTDLLTASRLQASALEMSSEPVDVLRLAEAAVATAQRIHPADEVLVEGEPGLVVDGDPDRLAQVLDNLIGNALRHGRPPVRVTVHRVGDTVEVAVGDSGSGVPEEMRERLFDRFATGRSRGGTGLGLFIVRQLARSHAGDAVYLPPAPGEPGSGRFVVSLPLATPSV</sequence>
<dbReference type="InterPro" id="IPR036890">
    <property type="entry name" value="HATPase_C_sf"/>
</dbReference>
<evidence type="ECO:0000256" key="8">
    <source>
        <dbReference type="PROSITE-ProRule" id="PRU00169"/>
    </source>
</evidence>
<dbReference type="PRINTS" id="PR00344">
    <property type="entry name" value="BCTRLSENSOR"/>
</dbReference>
<dbReference type="CDD" id="cd17541">
    <property type="entry name" value="REC_CheB-like"/>
    <property type="match status" value="1"/>
</dbReference>
<dbReference type="Gene3D" id="3.40.50.2300">
    <property type="match status" value="1"/>
</dbReference>
<name>A0ABP4EX40_9ACTN</name>
<dbReference type="InterPro" id="IPR035965">
    <property type="entry name" value="PAS-like_dom_sf"/>
</dbReference>
<feature type="domain" description="PAS" evidence="11">
    <location>
        <begin position="161"/>
        <end position="205"/>
    </location>
</feature>
<dbReference type="Gene3D" id="1.10.287.130">
    <property type="match status" value="1"/>
</dbReference>
<dbReference type="InterPro" id="IPR011006">
    <property type="entry name" value="CheY-like_superfamily"/>
</dbReference>
<dbReference type="SUPFAM" id="SSF55785">
    <property type="entry name" value="PYP-like sensor domain (PAS domain)"/>
    <property type="match status" value="2"/>
</dbReference>
<dbReference type="SUPFAM" id="SSF47384">
    <property type="entry name" value="Homodimeric domain of signal transducing histidine kinase"/>
    <property type="match status" value="1"/>
</dbReference>
<keyword evidence="6" id="KW-0418">Kinase</keyword>
<proteinExistence type="predicted"/>
<evidence type="ECO:0000256" key="4">
    <source>
        <dbReference type="ARBA" id="ARBA00022553"/>
    </source>
</evidence>
<evidence type="ECO:0000256" key="3">
    <source>
        <dbReference type="ARBA" id="ARBA00012438"/>
    </source>
</evidence>
<dbReference type="EC" id="2.7.13.3" evidence="3"/>
<dbReference type="InterPro" id="IPR004358">
    <property type="entry name" value="Sig_transdc_His_kin-like_C"/>
</dbReference>
<evidence type="ECO:0000259" key="12">
    <source>
        <dbReference type="PROSITE" id="PS50113"/>
    </source>
</evidence>
<dbReference type="CDD" id="cd00082">
    <property type="entry name" value="HisKA"/>
    <property type="match status" value="1"/>
</dbReference>
<evidence type="ECO:0000259" key="11">
    <source>
        <dbReference type="PROSITE" id="PS50112"/>
    </source>
</evidence>
<feature type="domain" description="PAC" evidence="12">
    <location>
        <begin position="227"/>
        <end position="285"/>
    </location>
</feature>
<keyword evidence="14" id="KW-1185">Reference proteome</keyword>
<evidence type="ECO:0000256" key="7">
    <source>
        <dbReference type="ARBA" id="ARBA00023012"/>
    </source>
</evidence>
<dbReference type="PROSITE" id="PS50110">
    <property type="entry name" value="RESPONSE_REGULATORY"/>
    <property type="match status" value="1"/>
</dbReference>
<dbReference type="SMART" id="SM00086">
    <property type="entry name" value="PAC"/>
    <property type="match status" value="2"/>
</dbReference>
<dbReference type="Gene3D" id="3.30.450.20">
    <property type="entry name" value="PAS domain"/>
    <property type="match status" value="2"/>
</dbReference>
<dbReference type="InterPro" id="IPR000700">
    <property type="entry name" value="PAS-assoc_C"/>
</dbReference>
<evidence type="ECO:0000259" key="9">
    <source>
        <dbReference type="PROSITE" id="PS50109"/>
    </source>
</evidence>
<dbReference type="Pfam" id="PF02518">
    <property type="entry name" value="HATPase_c"/>
    <property type="match status" value="1"/>
</dbReference>
<comment type="catalytic activity">
    <reaction evidence="1">
        <text>ATP + protein L-histidine = ADP + protein N-phospho-L-histidine.</text>
        <dbReference type="EC" id="2.7.13.3"/>
    </reaction>
</comment>
<dbReference type="CDD" id="cd00075">
    <property type="entry name" value="HATPase"/>
    <property type="match status" value="1"/>
</dbReference>
<dbReference type="Proteomes" id="UP001499979">
    <property type="component" value="Unassembled WGS sequence"/>
</dbReference>
<comment type="caution">
    <text evidence="13">The sequence shown here is derived from an EMBL/GenBank/DDBJ whole genome shotgun (WGS) entry which is preliminary data.</text>
</comment>
<dbReference type="SMART" id="SM00448">
    <property type="entry name" value="REC"/>
    <property type="match status" value="1"/>
</dbReference>
<dbReference type="InterPro" id="IPR003594">
    <property type="entry name" value="HATPase_dom"/>
</dbReference>
<gene>
    <name evidence="13" type="ORF">GCM10009606_22100</name>
</gene>
<dbReference type="EMBL" id="BAAAJE010000008">
    <property type="protein sequence ID" value="GAA1142140.1"/>
    <property type="molecule type" value="Genomic_DNA"/>
</dbReference>
<dbReference type="CDD" id="cd00130">
    <property type="entry name" value="PAS"/>
    <property type="match status" value="2"/>
</dbReference>
<protein>
    <recommendedName>
        <fullName evidence="3">histidine kinase</fullName>
        <ecNumber evidence="3">2.7.13.3</ecNumber>
    </recommendedName>
</protein>
<organism evidence="13 14">
    <name type="scientific">Nocardioides aquiterrae</name>
    <dbReference type="NCBI Taxonomy" id="203799"/>
    <lineage>
        <taxon>Bacteria</taxon>
        <taxon>Bacillati</taxon>
        <taxon>Actinomycetota</taxon>
        <taxon>Actinomycetes</taxon>
        <taxon>Propionibacteriales</taxon>
        <taxon>Nocardioidaceae</taxon>
        <taxon>Nocardioides</taxon>
    </lineage>
</organism>
<dbReference type="PANTHER" id="PTHR43047:SF72">
    <property type="entry name" value="OSMOSENSING HISTIDINE PROTEIN KINASE SLN1"/>
    <property type="match status" value="1"/>
</dbReference>
<evidence type="ECO:0000256" key="2">
    <source>
        <dbReference type="ARBA" id="ARBA00004236"/>
    </source>
</evidence>
<dbReference type="NCBIfam" id="TIGR00229">
    <property type="entry name" value="sensory_box"/>
    <property type="match status" value="2"/>
</dbReference>
<dbReference type="Pfam" id="PF13426">
    <property type="entry name" value="PAS_9"/>
    <property type="match status" value="1"/>
</dbReference>
<dbReference type="SMART" id="SM00091">
    <property type="entry name" value="PAS"/>
    <property type="match status" value="2"/>
</dbReference>
<evidence type="ECO:0000259" key="10">
    <source>
        <dbReference type="PROSITE" id="PS50110"/>
    </source>
</evidence>
<feature type="domain" description="Histidine kinase" evidence="9">
    <location>
        <begin position="424"/>
        <end position="636"/>
    </location>
</feature>
<keyword evidence="4 8" id="KW-0597">Phosphoprotein</keyword>
<feature type="domain" description="PAC" evidence="12">
    <location>
        <begin position="361"/>
        <end position="413"/>
    </location>
</feature>
<reference evidence="14" key="1">
    <citation type="journal article" date="2019" name="Int. J. Syst. Evol. Microbiol.">
        <title>The Global Catalogue of Microorganisms (GCM) 10K type strain sequencing project: providing services to taxonomists for standard genome sequencing and annotation.</title>
        <authorList>
            <consortium name="The Broad Institute Genomics Platform"/>
            <consortium name="The Broad Institute Genome Sequencing Center for Infectious Disease"/>
            <person name="Wu L."/>
            <person name="Ma J."/>
        </authorList>
    </citation>
    <scope>NUCLEOTIDE SEQUENCE [LARGE SCALE GENOMIC DNA]</scope>
    <source>
        <strain evidence="14">JCM 11813</strain>
    </source>
</reference>
<dbReference type="Pfam" id="PF00072">
    <property type="entry name" value="Response_reg"/>
    <property type="match status" value="1"/>
</dbReference>
<feature type="domain" description="PAS" evidence="11">
    <location>
        <begin position="286"/>
        <end position="359"/>
    </location>
</feature>
<dbReference type="PROSITE" id="PS50109">
    <property type="entry name" value="HIS_KIN"/>
    <property type="match status" value="1"/>
</dbReference>
<dbReference type="InterPro" id="IPR000014">
    <property type="entry name" value="PAS"/>
</dbReference>
<dbReference type="Pfam" id="PF08448">
    <property type="entry name" value="PAS_4"/>
    <property type="match status" value="1"/>
</dbReference>
<dbReference type="InterPro" id="IPR013656">
    <property type="entry name" value="PAS_4"/>
</dbReference>
<evidence type="ECO:0000256" key="5">
    <source>
        <dbReference type="ARBA" id="ARBA00022679"/>
    </source>
</evidence>
<dbReference type="InterPro" id="IPR036097">
    <property type="entry name" value="HisK_dim/P_sf"/>
</dbReference>
<dbReference type="SUPFAM" id="SSF52172">
    <property type="entry name" value="CheY-like"/>
    <property type="match status" value="1"/>
</dbReference>
<dbReference type="PROSITE" id="PS50113">
    <property type="entry name" value="PAC"/>
    <property type="match status" value="2"/>
</dbReference>
<dbReference type="InterPro" id="IPR005467">
    <property type="entry name" value="His_kinase_dom"/>
</dbReference>
<accession>A0ABP4EX40</accession>
<comment type="subcellular location">
    <subcellularLocation>
        <location evidence="2">Cell membrane</location>
    </subcellularLocation>
</comment>
<dbReference type="Gene3D" id="3.30.565.10">
    <property type="entry name" value="Histidine kinase-like ATPase, C-terminal domain"/>
    <property type="match status" value="1"/>
</dbReference>
<dbReference type="InterPro" id="IPR001789">
    <property type="entry name" value="Sig_transdc_resp-reg_receiver"/>
</dbReference>
<dbReference type="SMART" id="SM00387">
    <property type="entry name" value="HATPase_c"/>
    <property type="match status" value="1"/>
</dbReference>
<dbReference type="PANTHER" id="PTHR43047">
    <property type="entry name" value="TWO-COMPONENT HISTIDINE PROTEIN KINASE"/>
    <property type="match status" value="1"/>
</dbReference>
<evidence type="ECO:0000256" key="6">
    <source>
        <dbReference type="ARBA" id="ARBA00022777"/>
    </source>
</evidence>
<dbReference type="SMART" id="SM00388">
    <property type="entry name" value="HisKA"/>
    <property type="match status" value="1"/>
</dbReference>
<evidence type="ECO:0000313" key="13">
    <source>
        <dbReference type="EMBL" id="GAA1142140.1"/>
    </source>
</evidence>
<dbReference type="InterPro" id="IPR001610">
    <property type="entry name" value="PAC"/>
</dbReference>